<accession>A0ABW2Q8R9</accession>
<dbReference type="RefSeq" id="WP_382394573.1">
    <property type="nucleotide sequence ID" value="NZ_JBHTCQ010000002.1"/>
</dbReference>
<evidence type="ECO:0000313" key="2">
    <source>
        <dbReference type="Proteomes" id="UP001596455"/>
    </source>
</evidence>
<gene>
    <name evidence="1" type="ORF">ACFQQL_11845</name>
</gene>
<name>A0ABW2Q8R9_9MICO</name>
<dbReference type="Proteomes" id="UP001596455">
    <property type="component" value="Unassembled WGS sequence"/>
</dbReference>
<keyword evidence="2" id="KW-1185">Reference proteome</keyword>
<protein>
    <submittedName>
        <fullName evidence="1">Uncharacterized protein</fullName>
    </submittedName>
</protein>
<comment type="caution">
    <text evidence="1">The sequence shown here is derived from an EMBL/GenBank/DDBJ whole genome shotgun (WGS) entry which is preliminary data.</text>
</comment>
<evidence type="ECO:0000313" key="1">
    <source>
        <dbReference type="EMBL" id="MFC7405805.1"/>
    </source>
</evidence>
<dbReference type="EMBL" id="JBHTCQ010000002">
    <property type="protein sequence ID" value="MFC7405805.1"/>
    <property type="molecule type" value="Genomic_DNA"/>
</dbReference>
<reference evidence="2" key="1">
    <citation type="journal article" date="2019" name="Int. J. Syst. Evol. Microbiol.">
        <title>The Global Catalogue of Microorganisms (GCM) 10K type strain sequencing project: providing services to taxonomists for standard genome sequencing and annotation.</title>
        <authorList>
            <consortium name="The Broad Institute Genomics Platform"/>
            <consortium name="The Broad Institute Genome Sequencing Center for Infectious Disease"/>
            <person name="Wu L."/>
            <person name="Ma J."/>
        </authorList>
    </citation>
    <scope>NUCLEOTIDE SEQUENCE [LARGE SCALE GENOMIC DNA]</scope>
    <source>
        <strain evidence="2">JCM 1490</strain>
    </source>
</reference>
<proteinExistence type="predicted"/>
<sequence length="286" mass="29500">MTAAPMTISHDGLDDEQQSRLVATLASLPMTFRPAKAGRPGDVVAVGGPDWALRTDRAAAAGARGILLLDPWPLEHPALREVAAVRRPVVVDTGWRHNPAVDTVRDGVARYRRPGALLEVRSAVRPGEDLVRAAVGPLDLVTAVAGGLAGLEVLRHDARHLVLGGELADGGDVLLTVLTTRARPRSTSLTVAGDDGRAELALPDPGTAAPGVAALVGPAGRTVLPHVSESARRGALRCLAAAVETDAAPDDLPRLLDAAALLAAAIEEGRRSVPGAQPTHDTTGVL</sequence>
<organism evidence="1 2">
    <name type="scientific">Georgenia alba</name>
    <dbReference type="NCBI Taxonomy" id="2233858"/>
    <lineage>
        <taxon>Bacteria</taxon>
        <taxon>Bacillati</taxon>
        <taxon>Actinomycetota</taxon>
        <taxon>Actinomycetes</taxon>
        <taxon>Micrococcales</taxon>
        <taxon>Bogoriellaceae</taxon>
        <taxon>Georgenia</taxon>
    </lineage>
</organism>